<dbReference type="InterPro" id="IPR018677">
    <property type="entry name" value="DUF2157"/>
</dbReference>
<feature type="transmembrane region" description="Helical" evidence="1">
    <location>
        <begin position="151"/>
        <end position="169"/>
    </location>
</feature>
<evidence type="ECO:0000313" key="3">
    <source>
        <dbReference type="EMBL" id="MBD3920588.1"/>
    </source>
</evidence>
<feature type="transmembrane region" description="Helical" evidence="1">
    <location>
        <begin position="230"/>
        <end position="248"/>
    </location>
</feature>
<keyword evidence="1" id="KW-1133">Transmembrane helix</keyword>
<proteinExistence type="predicted"/>
<evidence type="ECO:0000256" key="1">
    <source>
        <dbReference type="SAM" id="Phobius"/>
    </source>
</evidence>
<feature type="transmembrane region" description="Helical" evidence="1">
    <location>
        <begin position="556"/>
        <end position="578"/>
    </location>
</feature>
<feature type="transmembrane region" description="Helical" evidence="1">
    <location>
        <begin position="479"/>
        <end position="499"/>
    </location>
</feature>
<feature type="transmembrane region" description="Helical" evidence="1">
    <location>
        <begin position="181"/>
        <end position="199"/>
    </location>
</feature>
<dbReference type="InterPro" id="IPR025833">
    <property type="entry name" value="GDYXXLXY"/>
</dbReference>
<feature type="transmembrane region" description="Helical" evidence="1">
    <location>
        <begin position="98"/>
        <end position="114"/>
    </location>
</feature>
<feature type="transmembrane region" description="Helical" evidence="1">
    <location>
        <begin position="319"/>
        <end position="347"/>
    </location>
</feature>
<dbReference type="Pfam" id="PF14345">
    <property type="entry name" value="GDYXXLXY"/>
    <property type="match status" value="1"/>
</dbReference>
<keyword evidence="1" id="KW-0472">Membrane</keyword>
<feature type="transmembrane region" description="Helical" evidence="1">
    <location>
        <begin position="448"/>
        <end position="467"/>
    </location>
</feature>
<reference evidence="3 4" key="1">
    <citation type="submission" date="2020-09" db="EMBL/GenBank/DDBJ databases">
        <title>Paenibacillus sp. strain PR3 16S rRNA gene Genome sequencing and assembly.</title>
        <authorList>
            <person name="Kim J."/>
        </authorList>
    </citation>
    <scope>NUCLEOTIDE SEQUENCE [LARGE SCALE GENOMIC DNA]</scope>
    <source>
        <strain evidence="3 4">PR3</strain>
    </source>
</reference>
<feature type="transmembrane region" description="Helical" evidence="1">
    <location>
        <begin position="599"/>
        <end position="620"/>
    </location>
</feature>
<feature type="domain" description="DUF2157" evidence="2">
    <location>
        <begin position="11"/>
        <end position="120"/>
    </location>
</feature>
<feature type="transmembrane region" description="Helical" evidence="1">
    <location>
        <begin position="121"/>
        <end position="139"/>
    </location>
</feature>
<feature type="transmembrane region" description="Helical" evidence="1">
    <location>
        <begin position="67"/>
        <end position="92"/>
    </location>
</feature>
<keyword evidence="4" id="KW-1185">Reference proteome</keyword>
<accession>A0ABR8MX99</accession>
<keyword evidence="1" id="KW-0812">Transmembrane</keyword>
<feature type="transmembrane region" description="Helical" evidence="1">
    <location>
        <begin position="378"/>
        <end position="394"/>
    </location>
</feature>
<feature type="transmembrane region" description="Helical" evidence="1">
    <location>
        <begin position="505"/>
        <end position="525"/>
    </location>
</feature>
<feature type="transmembrane region" description="Helical" evidence="1">
    <location>
        <begin position="532"/>
        <end position="550"/>
    </location>
</feature>
<dbReference type="EMBL" id="JACXZA010000004">
    <property type="protein sequence ID" value="MBD3920588.1"/>
    <property type="molecule type" value="Genomic_DNA"/>
</dbReference>
<sequence length="761" mass="84860">MLRLGTVRTGFILGLSMILAAIIYFFASNWDGMERISRTVLAGALVVLLYGASYGASRIQAMRSHHLFLSTVLLLGGCIAFGVSVALLGQIYNSHADSYGLFLIWAVAALLLSFITRYRPFYALTYILSQIALWQYFYPTNLAVHYSEGKMLFIGALFALANLILFVLTETRLLKSASIRVLSFLVCELSLLGMSNSIVFDHYGIMMNIVSVAAIAASLYYFLHIRLDKIYLTLSALLASAFAVLKFIELLIEFASVAFFFYGLVFVALLLTGNILFFRRLNKLDVPHEINDQTSTAFEAAKTVTEVAPKAEHRQRGRLTAAIVSTAITGLSAVIGSASIFGLVLLLTDDADPWYTLYTIGLLLIVPMLALSRIEATVRYTLLTVGFVIGTIALAFIGSFLLDMSFVVLSTASLLLLRKPVPRYSMYALLNLHGYIALFHLFDPQDWPMAGVLLVLLAINAAAYILLNRQAVANHPWTSPIQIASLFFTLLYLLCLTFFDDIVAHSYMGFNLVNMTATTLLLFWFIRKHREVEAVICALFWFVFIGFKYYDLLWSLLHKSITLALIGIIMLALTYWYARRIDIESAMPEHIDTPSYWGTTPLLLIVVVALQLGFISYQVAVSEYALRSGTPIKLEIAPIDPRSMLQGDYVTVSYTISTPAPSAKIELEETTAHNVKVVLKSDANGVFQFSRLYKKEESIGSNEVIINGRWDGWDSWGTIHYGIETYFVPEGTGADVQRDARYAYARVSRSGNAILERLSNQ</sequence>
<gene>
    <name evidence="3" type="ORF">H8B09_17625</name>
</gene>
<organism evidence="3 4">
    <name type="scientific">Paenibacillus terricola</name>
    <dbReference type="NCBI Taxonomy" id="2763503"/>
    <lineage>
        <taxon>Bacteria</taxon>
        <taxon>Bacillati</taxon>
        <taxon>Bacillota</taxon>
        <taxon>Bacilli</taxon>
        <taxon>Bacillales</taxon>
        <taxon>Paenibacillaceae</taxon>
        <taxon>Paenibacillus</taxon>
    </lineage>
</organism>
<feature type="transmembrane region" description="Helical" evidence="1">
    <location>
        <begin position="36"/>
        <end position="55"/>
    </location>
</feature>
<feature type="transmembrane region" description="Helical" evidence="1">
    <location>
        <begin position="205"/>
        <end position="223"/>
    </location>
</feature>
<dbReference type="Pfam" id="PF09925">
    <property type="entry name" value="DUF2157"/>
    <property type="match status" value="1"/>
</dbReference>
<comment type="caution">
    <text evidence="3">The sequence shown here is derived from an EMBL/GenBank/DDBJ whole genome shotgun (WGS) entry which is preliminary data.</text>
</comment>
<dbReference type="RefSeq" id="WP_191204877.1">
    <property type="nucleotide sequence ID" value="NZ_JACXZA010000004.1"/>
</dbReference>
<evidence type="ECO:0000313" key="4">
    <source>
        <dbReference type="Proteomes" id="UP000609346"/>
    </source>
</evidence>
<feature type="transmembrane region" description="Helical" evidence="1">
    <location>
        <begin position="12"/>
        <end position="30"/>
    </location>
</feature>
<feature type="transmembrane region" description="Helical" evidence="1">
    <location>
        <begin position="353"/>
        <end position="371"/>
    </location>
</feature>
<protein>
    <submittedName>
        <fullName evidence="3">GDYXXLXY domain-containing protein</fullName>
    </submittedName>
</protein>
<feature type="transmembrane region" description="Helical" evidence="1">
    <location>
        <begin position="254"/>
        <end position="278"/>
    </location>
</feature>
<evidence type="ECO:0000259" key="2">
    <source>
        <dbReference type="Pfam" id="PF09925"/>
    </source>
</evidence>
<name>A0ABR8MX99_9BACL</name>
<dbReference type="Proteomes" id="UP000609346">
    <property type="component" value="Unassembled WGS sequence"/>
</dbReference>